<dbReference type="PROSITE" id="PS50041">
    <property type="entry name" value="C_TYPE_LECTIN_2"/>
    <property type="match status" value="1"/>
</dbReference>
<keyword evidence="4" id="KW-1185">Reference proteome</keyword>
<dbReference type="STRING" id="283909.R7TYR7"/>
<organism evidence="2">
    <name type="scientific">Capitella teleta</name>
    <name type="common">Polychaete worm</name>
    <dbReference type="NCBI Taxonomy" id="283909"/>
    <lineage>
        <taxon>Eukaryota</taxon>
        <taxon>Metazoa</taxon>
        <taxon>Spiralia</taxon>
        <taxon>Lophotrochozoa</taxon>
        <taxon>Annelida</taxon>
        <taxon>Polychaeta</taxon>
        <taxon>Sedentaria</taxon>
        <taxon>Scolecida</taxon>
        <taxon>Capitellidae</taxon>
        <taxon>Capitella</taxon>
    </lineage>
</organism>
<dbReference type="SUPFAM" id="SSF56436">
    <property type="entry name" value="C-type lectin-like"/>
    <property type="match status" value="1"/>
</dbReference>
<dbReference type="InterPro" id="IPR016187">
    <property type="entry name" value="CTDL_fold"/>
</dbReference>
<evidence type="ECO:0000313" key="4">
    <source>
        <dbReference type="Proteomes" id="UP000014760"/>
    </source>
</evidence>
<dbReference type="Proteomes" id="UP000014760">
    <property type="component" value="Unassembled WGS sequence"/>
</dbReference>
<dbReference type="Pfam" id="PF00059">
    <property type="entry name" value="Lectin_C"/>
    <property type="match status" value="1"/>
</dbReference>
<dbReference type="InterPro" id="IPR050111">
    <property type="entry name" value="C-type_lectin/snaclec_domain"/>
</dbReference>
<dbReference type="SMART" id="SM00034">
    <property type="entry name" value="CLECT"/>
    <property type="match status" value="1"/>
</dbReference>
<protein>
    <recommendedName>
        <fullName evidence="1">C-type lectin domain-containing protein</fullName>
    </recommendedName>
</protein>
<reference evidence="2 4" key="2">
    <citation type="journal article" date="2013" name="Nature">
        <title>Insights into bilaterian evolution from three spiralian genomes.</title>
        <authorList>
            <person name="Simakov O."/>
            <person name="Marletaz F."/>
            <person name="Cho S.J."/>
            <person name="Edsinger-Gonzales E."/>
            <person name="Havlak P."/>
            <person name="Hellsten U."/>
            <person name="Kuo D.H."/>
            <person name="Larsson T."/>
            <person name="Lv J."/>
            <person name="Arendt D."/>
            <person name="Savage R."/>
            <person name="Osoegawa K."/>
            <person name="de Jong P."/>
            <person name="Grimwood J."/>
            <person name="Chapman J.A."/>
            <person name="Shapiro H."/>
            <person name="Aerts A."/>
            <person name="Otillar R.P."/>
            <person name="Terry A.Y."/>
            <person name="Boore J.L."/>
            <person name="Grigoriev I.V."/>
            <person name="Lindberg D.R."/>
            <person name="Seaver E.C."/>
            <person name="Weisblat D.A."/>
            <person name="Putnam N.H."/>
            <person name="Rokhsar D.S."/>
        </authorList>
    </citation>
    <scope>NUCLEOTIDE SEQUENCE</scope>
    <source>
        <strain evidence="2 4">I ESC-2004</strain>
    </source>
</reference>
<sequence length="176" mass="20295">MRYYKGISFSVLPTSQPCPREWKPFLDACYRYFPSLVTHEEAEGKCKATAGALLSVLNADESTFLLRTIFRTADSNDTWLGLRRDAQTNSWKWLDGSVYSWMNWEEPGRTGSHYRCARMRTTSGYWSAADVNCTELRTYTCKFSELSYILPSLLINFSLHSQERRSYDDANSDSSN</sequence>
<evidence type="ECO:0000259" key="1">
    <source>
        <dbReference type="PROSITE" id="PS50041"/>
    </source>
</evidence>
<dbReference type="EMBL" id="KB307500">
    <property type="protein sequence ID" value="ELT98864.1"/>
    <property type="molecule type" value="Genomic_DNA"/>
</dbReference>
<dbReference type="InterPro" id="IPR001304">
    <property type="entry name" value="C-type_lectin-like"/>
</dbReference>
<evidence type="ECO:0000313" key="3">
    <source>
        <dbReference type="EnsemblMetazoa" id="CapteP107949"/>
    </source>
</evidence>
<dbReference type="PRINTS" id="PR01504">
    <property type="entry name" value="PNCREATITSAP"/>
</dbReference>
<dbReference type="InterPro" id="IPR016186">
    <property type="entry name" value="C-type_lectin-like/link_sf"/>
</dbReference>
<dbReference type="HOGENOM" id="CLU_049894_10_1_1"/>
<dbReference type="PANTHER" id="PTHR22803">
    <property type="entry name" value="MANNOSE, PHOSPHOLIPASE, LECTIN RECEPTOR RELATED"/>
    <property type="match status" value="1"/>
</dbReference>
<name>R7TYR7_CAPTE</name>
<reference evidence="3" key="3">
    <citation type="submission" date="2015-06" db="UniProtKB">
        <authorList>
            <consortium name="EnsemblMetazoa"/>
        </authorList>
    </citation>
    <scope>IDENTIFICATION</scope>
</reference>
<evidence type="ECO:0000313" key="2">
    <source>
        <dbReference type="EMBL" id="ELT98864.1"/>
    </source>
</evidence>
<dbReference type="Gene3D" id="3.10.100.10">
    <property type="entry name" value="Mannose-Binding Protein A, subunit A"/>
    <property type="match status" value="1"/>
</dbReference>
<dbReference type="AlphaFoldDB" id="R7TYR7"/>
<dbReference type="EnsemblMetazoa" id="CapteT107949">
    <property type="protein sequence ID" value="CapteP107949"/>
    <property type="gene ID" value="CapteG107949"/>
</dbReference>
<dbReference type="OMA" id="NCNARLP"/>
<proteinExistence type="predicted"/>
<accession>R7TYR7</accession>
<dbReference type="EMBL" id="AMQN01010289">
    <property type="status" value="NOT_ANNOTATED_CDS"/>
    <property type="molecule type" value="Genomic_DNA"/>
</dbReference>
<feature type="domain" description="C-type lectin" evidence="1">
    <location>
        <begin position="25"/>
        <end position="142"/>
    </location>
</feature>
<reference evidence="4" key="1">
    <citation type="submission" date="2012-12" db="EMBL/GenBank/DDBJ databases">
        <authorList>
            <person name="Hellsten U."/>
            <person name="Grimwood J."/>
            <person name="Chapman J.A."/>
            <person name="Shapiro H."/>
            <person name="Aerts A."/>
            <person name="Otillar R.P."/>
            <person name="Terry A.Y."/>
            <person name="Boore J.L."/>
            <person name="Simakov O."/>
            <person name="Marletaz F."/>
            <person name="Cho S.-J."/>
            <person name="Edsinger-Gonzales E."/>
            <person name="Havlak P."/>
            <person name="Kuo D.-H."/>
            <person name="Larsson T."/>
            <person name="Lv J."/>
            <person name="Arendt D."/>
            <person name="Savage R."/>
            <person name="Osoegawa K."/>
            <person name="de Jong P."/>
            <person name="Lindberg D.R."/>
            <person name="Seaver E.C."/>
            <person name="Weisblat D.A."/>
            <person name="Putnam N.H."/>
            <person name="Grigoriev I.V."/>
            <person name="Rokhsar D.S."/>
        </authorList>
    </citation>
    <scope>NUCLEOTIDE SEQUENCE</scope>
    <source>
        <strain evidence="4">I ESC-2004</strain>
    </source>
</reference>
<dbReference type="OrthoDB" id="6158097at2759"/>
<gene>
    <name evidence="2" type="ORF">CAPTEDRAFT_107949</name>
</gene>